<evidence type="ECO:0000256" key="1">
    <source>
        <dbReference type="ARBA" id="ARBA00023235"/>
    </source>
</evidence>
<dbReference type="InterPro" id="IPR013022">
    <property type="entry name" value="Xyl_isomerase-like_TIM-brl"/>
</dbReference>
<feature type="domain" description="Xylose isomerase-like TIM barrel" evidence="3">
    <location>
        <begin position="21"/>
        <end position="258"/>
    </location>
</feature>
<dbReference type="Pfam" id="PF01261">
    <property type="entry name" value="AP_endonuc_2"/>
    <property type="match status" value="1"/>
</dbReference>
<proteinExistence type="inferred from homology"/>
<sequence length="260" mass="28296">MLRFAANVSTMYGEYDFLDRFEAAAQDGFRAVELQFPYDFEASEIARRLDDQGLALVLLNAVPGDLRTGEKGLACLPGRSRECLDGVARALEYAAALATPCIHLMAGLAPAGIPRATLEGLYRENVHAAALLAAQAGVDIMLEPINPIGMPGYFLNTQQQAHDVVQALGLPNVKVQMDLFHCQIVEGDVTRKLRTYLPTGRVGHLQIAGVPDRHEPDTGELAHPYVFSVLDQLGYDGWIGCEYFPAAGTRAGLAWARPYL</sequence>
<comment type="similarity">
    <text evidence="2">Belongs to the hyi family.</text>
</comment>
<dbReference type="PANTHER" id="PTHR43489">
    <property type="entry name" value="ISOMERASE"/>
    <property type="match status" value="1"/>
</dbReference>
<name>A0ABV8P261_9BURK</name>
<dbReference type="PANTHER" id="PTHR43489:SF6">
    <property type="entry name" value="HYDROXYPYRUVATE ISOMERASE-RELATED"/>
    <property type="match status" value="1"/>
</dbReference>
<reference evidence="5" key="1">
    <citation type="journal article" date="2019" name="Int. J. Syst. Evol. Microbiol.">
        <title>The Global Catalogue of Microorganisms (GCM) 10K type strain sequencing project: providing services to taxonomists for standard genome sequencing and annotation.</title>
        <authorList>
            <consortium name="The Broad Institute Genomics Platform"/>
            <consortium name="The Broad Institute Genome Sequencing Center for Infectious Disease"/>
            <person name="Wu L."/>
            <person name="Ma J."/>
        </authorList>
    </citation>
    <scope>NUCLEOTIDE SEQUENCE [LARGE SCALE GENOMIC DNA]</scope>
    <source>
        <strain evidence="5">LMG 24813</strain>
    </source>
</reference>
<dbReference type="InterPro" id="IPR050417">
    <property type="entry name" value="Sugar_Epim/Isomerase"/>
</dbReference>
<keyword evidence="5" id="KW-1185">Reference proteome</keyword>
<evidence type="ECO:0000313" key="4">
    <source>
        <dbReference type="EMBL" id="MFC4202298.1"/>
    </source>
</evidence>
<evidence type="ECO:0000313" key="5">
    <source>
        <dbReference type="Proteomes" id="UP001595848"/>
    </source>
</evidence>
<gene>
    <name evidence="4" type="primary">otnI</name>
    <name evidence="4" type="ORF">ACFOY1_15170</name>
</gene>
<keyword evidence="1 2" id="KW-0413">Isomerase</keyword>
<comment type="caution">
    <text evidence="4">The sequence shown here is derived from an EMBL/GenBank/DDBJ whole genome shotgun (WGS) entry which is preliminary data.</text>
</comment>
<dbReference type="PIRSF" id="PIRSF006241">
    <property type="entry name" value="HyI"/>
    <property type="match status" value="1"/>
</dbReference>
<evidence type="ECO:0000256" key="2">
    <source>
        <dbReference type="PIRNR" id="PIRNR006241"/>
    </source>
</evidence>
<dbReference type="EMBL" id="JBHSBV010000005">
    <property type="protein sequence ID" value="MFC4202298.1"/>
    <property type="molecule type" value="Genomic_DNA"/>
</dbReference>
<dbReference type="RefSeq" id="WP_217965807.1">
    <property type="nucleotide sequence ID" value="NZ_JAHTBN010000008.1"/>
</dbReference>
<dbReference type="NCBIfam" id="NF043033">
    <property type="entry name" value="OxoTetrIsom"/>
    <property type="match status" value="1"/>
</dbReference>
<dbReference type="InterPro" id="IPR026040">
    <property type="entry name" value="HyI-like"/>
</dbReference>
<organism evidence="4 5">
    <name type="scientific">Candidimonas humi</name>
    <dbReference type="NCBI Taxonomy" id="683355"/>
    <lineage>
        <taxon>Bacteria</taxon>
        <taxon>Pseudomonadati</taxon>
        <taxon>Pseudomonadota</taxon>
        <taxon>Betaproteobacteria</taxon>
        <taxon>Burkholderiales</taxon>
        <taxon>Alcaligenaceae</taxon>
        <taxon>Candidimonas</taxon>
    </lineage>
</organism>
<accession>A0ABV8P261</accession>
<dbReference type="Proteomes" id="UP001595848">
    <property type="component" value="Unassembled WGS sequence"/>
</dbReference>
<dbReference type="EC" id="5.3.1.35" evidence="4"/>
<dbReference type="GO" id="GO:0016853">
    <property type="term" value="F:isomerase activity"/>
    <property type="evidence" value="ECO:0007669"/>
    <property type="project" value="UniProtKB-KW"/>
</dbReference>
<evidence type="ECO:0000259" key="3">
    <source>
        <dbReference type="Pfam" id="PF01261"/>
    </source>
</evidence>
<protein>
    <submittedName>
        <fullName evidence="4">2-oxo-tetronate isomerase</fullName>
        <ecNumber evidence="4">5.3.1.35</ecNumber>
    </submittedName>
</protein>
<dbReference type="InterPro" id="IPR053398">
    <property type="entry name" value="HPT_OtnI_isomerases"/>
</dbReference>